<sequence>MLDGIHTRWATELRCLGIGICWIPSKRNVVADALSRSIFSDENGEVPSHHEFGQMSISEKNEPLWIWKDGKSGHEELLMRVSEPLRERELRKLVFEGGGSTKVLLEQDDKSTMKCSMTASLRVQEEQNMRVVLMANLCKRNLARDGNLDESYSNSSWYDDISKYLLHRRFSKDCKTKVQQTTLIRKINHFSVAKNGDLYYELRGISKRCLTEQEVASALKEAHDNGGHFS</sequence>
<proteinExistence type="predicted"/>
<dbReference type="AlphaFoldDB" id="A0A420JBR8"/>
<gene>
    <name evidence="1" type="ORF">GcM1_141006</name>
</gene>
<name>A0A420JBR8_9PEZI</name>
<dbReference type="EMBL" id="MCBS01014156">
    <property type="protein sequence ID" value="RKF84192.1"/>
    <property type="molecule type" value="Genomic_DNA"/>
</dbReference>
<accession>A0A420JBR8</accession>
<evidence type="ECO:0000313" key="2">
    <source>
        <dbReference type="Proteomes" id="UP000285326"/>
    </source>
</evidence>
<dbReference type="Proteomes" id="UP000285326">
    <property type="component" value="Unassembled WGS sequence"/>
</dbReference>
<protein>
    <submittedName>
        <fullName evidence="1">Uncharacterized protein</fullName>
    </submittedName>
</protein>
<organism evidence="1 2">
    <name type="scientific">Golovinomyces cichoracearum</name>
    <dbReference type="NCBI Taxonomy" id="62708"/>
    <lineage>
        <taxon>Eukaryota</taxon>
        <taxon>Fungi</taxon>
        <taxon>Dikarya</taxon>
        <taxon>Ascomycota</taxon>
        <taxon>Pezizomycotina</taxon>
        <taxon>Leotiomycetes</taxon>
        <taxon>Erysiphales</taxon>
        <taxon>Erysiphaceae</taxon>
        <taxon>Golovinomyces</taxon>
    </lineage>
</organism>
<comment type="caution">
    <text evidence="1">The sequence shown here is derived from an EMBL/GenBank/DDBJ whole genome shotgun (WGS) entry which is preliminary data.</text>
</comment>
<evidence type="ECO:0000313" key="1">
    <source>
        <dbReference type="EMBL" id="RKF84192.1"/>
    </source>
</evidence>
<reference evidence="1 2" key="1">
    <citation type="journal article" date="2018" name="BMC Genomics">
        <title>Comparative genome analyses reveal sequence features reflecting distinct modes of host-adaptation between dicot and monocot powdery mildew.</title>
        <authorList>
            <person name="Wu Y."/>
            <person name="Ma X."/>
            <person name="Pan Z."/>
            <person name="Kale S.D."/>
            <person name="Song Y."/>
            <person name="King H."/>
            <person name="Zhang Q."/>
            <person name="Presley C."/>
            <person name="Deng X."/>
            <person name="Wei C.I."/>
            <person name="Xiao S."/>
        </authorList>
    </citation>
    <scope>NUCLEOTIDE SEQUENCE [LARGE SCALE GENOMIC DNA]</scope>
    <source>
        <strain evidence="1">UMSG1</strain>
    </source>
</reference>